<comment type="subunit">
    <text evidence="2">Homodimer.</text>
</comment>
<name>X6M033_RETFI</name>
<reference evidence="8 9" key="1">
    <citation type="journal article" date="2013" name="Curr. Biol.">
        <title>The Genome of the Foraminiferan Reticulomyxa filosa.</title>
        <authorList>
            <person name="Glockner G."/>
            <person name="Hulsmann N."/>
            <person name="Schleicher M."/>
            <person name="Noegel A.A."/>
            <person name="Eichinger L."/>
            <person name="Gallinger C."/>
            <person name="Pawlowski J."/>
            <person name="Sierra R."/>
            <person name="Euteneuer U."/>
            <person name="Pillet L."/>
            <person name="Moustafa A."/>
            <person name="Platzer M."/>
            <person name="Groth M."/>
            <person name="Szafranski K."/>
            <person name="Schliwa M."/>
        </authorList>
    </citation>
    <scope>NUCLEOTIDE SEQUENCE [LARGE SCALE GENOMIC DNA]</scope>
</reference>
<keyword evidence="5" id="KW-0663">Pyridoxal phosphate</keyword>
<dbReference type="GO" id="GO:0004021">
    <property type="term" value="F:L-alanine:2-oxoglutarate aminotransferase activity"/>
    <property type="evidence" value="ECO:0007669"/>
    <property type="project" value="TreeGrafter"/>
</dbReference>
<dbReference type="GO" id="GO:0042853">
    <property type="term" value="P:L-alanine catabolic process"/>
    <property type="evidence" value="ECO:0007669"/>
    <property type="project" value="UniProtKB-UniPathway"/>
</dbReference>
<dbReference type="PANTHER" id="PTHR11751">
    <property type="entry name" value="ALANINE AMINOTRANSFERASE"/>
    <property type="match status" value="1"/>
</dbReference>
<evidence type="ECO:0000256" key="2">
    <source>
        <dbReference type="ARBA" id="ARBA00011738"/>
    </source>
</evidence>
<dbReference type="OMA" id="CMSEDNI"/>
<feature type="domain" description="Aminotransferase class I/classII large" evidence="7">
    <location>
        <begin position="6"/>
        <end position="89"/>
    </location>
</feature>
<dbReference type="InterPro" id="IPR045088">
    <property type="entry name" value="ALAT1/2-like"/>
</dbReference>
<keyword evidence="3 8" id="KW-0032">Aminotransferase</keyword>
<comment type="cofactor">
    <cofactor evidence="1">
        <name>pyridoxal 5'-phosphate</name>
        <dbReference type="ChEBI" id="CHEBI:597326"/>
    </cofactor>
</comment>
<evidence type="ECO:0000256" key="3">
    <source>
        <dbReference type="ARBA" id="ARBA00022576"/>
    </source>
</evidence>
<proteinExistence type="inferred from homology"/>
<comment type="caution">
    <text evidence="8">The sequence shown here is derived from an EMBL/GenBank/DDBJ whole genome shotgun (WGS) entry which is preliminary data.</text>
</comment>
<evidence type="ECO:0000256" key="5">
    <source>
        <dbReference type="ARBA" id="ARBA00022898"/>
    </source>
</evidence>
<dbReference type="InterPro" id="IPR015424">
    <property type="entry name" value="PyrdxlP-dep_Trfase"/>
</dbReference>
<dbReference type="Gene3D" id="3.40.640.10">
    <property type="entry name" value="Type I PLP-dependent aspartate aminotransferase-like (Major domain)"/>
    <property type="match status" value="1"/>
</dbReference>
<dbReference type="AlphaFoldDB" id="X6M033"/>
<evidence type="ECO:0000256" key="1">
    <source>
        <dbReference type="ARBA" id="ARBA00001933"/>
    </source>
</evidence>
<keyword evidence="4 8" id="KW-0808">Transferase</keyword>
<keyword evidence="9" id="KW-1185">Reference proteome</keyword>
<dbReference type="UniPathway" id="UPA00528">
    <property type="reaction ID" value="UER00586"/>
</dbReference>
<evidence type="ECO:0000313" key="8">
    <source>
        <dbReference type="EMBL" id="ETO06941.1"/>
    </source>
</evidence>
<dbReference type="InterPro" id="IPR015421">
    <property type="entry name" value="PyrdxlP-dep_Trfase_major"/>
</dbReference>
<dbReference type="SUPFAM" id="SSF53383">
    <property type="entry name" value="PLP-dependent transferases"/>
    <property type="match status" value="1"/>
</dbReference>
<evidence type="ECO:0000256" key="4">
    <source>
        <dbReference type="ARBA" id="ARBA00022679"/>
    </source>
</evidence>
<dbReference type="Proteomes" id="UP000023152">
    <property type="component" value="Unassembled WGS sequence"/>
</dbReference>
<evidence type="ECO:0000313" key="9">
    <source>
        <dbReference type="Proteomes" id="UP000023152"/>
    </source>
</evidence>
<dbReference type="Pfam" id="PF00155">
    <property type="entry name" value="Aminotran_1_2"/>
    <property type="match status" value="1"/>
</dbReference>
<dbReference type="PANTHER" id="PTHR11751:SF29">
    <property type="entry name" value="ALANINE TRANSAMINASE"/>
    <property type="match status" value="1"/>
</dbReference>
<evidence type="ECO:0000259" key="7">
    <source>
        <dbReference type="Pfam" id="PF00155"/>
    </source>
</evidence>
<dbReference type="GO" id="GO:0030170">
    <property type="term" value="F:pyridoxal phosphate binding"/>
    <property type="evidence" value="ECO:0007669"/>
    <property type="project" value="InterPro"/>
</dbReference>
<comment type="similarity">
    <text evidence="6">Belongs to the class-I pyridoxal-phosphate-dependent aminotransferase family. Alanine aminotransferase subfamily.</text>
</comment>
<protein>
    <submittedName>
        <fullName evidence="8">Alanine aminotransferase</fullName>
    </submittedName>
</protein>
<accession>X6M033</accession>
<sequence>MFPTGNPTGQCMSEDNIRQAIELAKRENMIILADEVYQENVYDKTNQPFVSFRKVLLSMGEKYKDVELISFHSISKGVFGECGLRGGYMELINILPSGFDQLYKLACINLCPNTVGKSLWI</sequence>
<evidence type="ECO:0000256" key="6">
    <source>
        <dbReference type="ARBA" id="ARBA00025785"/>
    </source>
</evidence>
<dbReference type="InterPro" id="IPR004839">
    <property type="entry name" value="Aminotransferase_I/II_large"/>
</dbReference>
<dbReference type="OrthoDB" id="1732682at2759"/>
<gene>
    <name evidence="8" type="ORF">RFI_30450</name>
</gene>
<organism evidence="8 9">
    <name type="scientific">Reticulomyxa filosa</name>
    <dbReference type="NCBI Taxonomy" id="46433"/>
    <lineage>
        <taxon>Eukaryota</taxon>
        <taxon>Sar</taxon>
        <taxon>Rhizaria</taxon>
        <taxon>Retaria</taxon>
        <taxon>Foraminifera</taxon>
        <taxon>Monothalamids</taxon>
        <taxon>Reticulomyxidae</taxon>
        <taxon>Reticulomyxa</taxon>
    </lineage>
</organism>
<dbReference type="EMBL" id="ASPP01026664">
    <property type="protein sequence ID" value="ETO06941.1"/>
    <property type="molecule type" value="Genomic_DNA"/>
</dbReference>